<proteinExistence type="predicted"/>
<evidence type="ECO:0000313" key="2">
    <source>
        <dbReference type="Proteomes" id="UP000803844"/>
    </source>
</evidence>
<dbReference type="Proteomes" id="UP000803844">
    <property type="component" value="Unassembled WGS sequence"/>
</dbReference>
<accession>A0A9P4XVK3</accession>
<keyword evidence="2" id="KW-1185">Reference proteome</keyword>
<name>A0A9P4XVK3_CRYP1</name>
<evidence type="ECO:0000313" key="1">
    <source>
        <dbReference type="EMBL" id="KAF3761621.1"/>
    </source>
</evidence>
<reference evidence="1" key="1">
    <citation type="journal article" date="2020" name="Phytopathology">
        <title>Genome sequence of the chestnut blight fungus Cryphonectria parasitica EP155: A fundamental resource for an archetypical invasive plant pathogen.</title>
        <authorList>
            <person name="Crouch J.A."/>
            <person name="Dawe A."/>
            <person name="Aerts A."/>
            <person name="Barry K."/>
            <person name="Churchill A.C.L."/>
            <person name="Grimwood J."/>
            <person name="Hillman B."/>
            <person name="Milgroom M.G."/>
            <person name="Pangilinan J."/>
            <person name="Smith M."/>
            <person name="Salamov A."/>
            <person name="Schmutz J."/>
            <person name="Yadav J."/>
            <person name="Grigoriev I.V."/>
            <person name="Nuss D."/>
        </authorList>
    </citation>
    <scope>NUCLEOTIDE SEQUENCE</scope>
    <source>
        <strain evidence="1">EP155</strain>
    </source>
</reference>
<dbReference type="EMBL" id="MU032351">
    <property type="protein sequence ID" value="KAF3761621.1"/>
    <property type="molecule type" value="Genomic_DNA"/>
</dbReference>
<dbReference type="OrthoDB" id="5307922at2759"/>
<dbReference type="InterPro" id="IPR011042">
    <property type="entry name" value="6-blade_b-propeller_TolB-like"/>
</dbReference>
<protein>
    <submittedName>
        <fullName evidence="1">Serum paraoxonase/arylesterase family protein</fullName>
    </submittedName>
</protein>
<dbReference type="Gene3D" id="2.120.10.30">
    <property type="entry name" value="TolB, C-terminal domain"/>
    <property type="match status" value="1"/>
</dbReference>
<dbReference type="PANTHER" id="PTHR11799">
    <property type="entry name" value="PARAOXONASE"/>
    <property type="match status" value="1"/>
</dbReference>
<dbReference type="PANTHER" id="PTHR11799:SF12">
    <property type="entry name" value="PARAOXONASE-RELATED"/>
    <property type="match status" value="1"/>
</dbReference>
<gene>
    <name evidence="1" type="ORF">M406DRAFT_342384</name>
</gene>
<comment type="caution">
    <text evidence="1">The sequence shown here is derived from an EMBL/GenBank/DDBJ whole genome shotgun (WGS) entry which is preliminary data.</text>
</comment>
<dbReference type="RefSeq" id="XP_040772600.1">
    <property type="nucleotide sequence ID" value="XM_040921770.1"/>
</dbReference>
<dbReference type="InterPro" id="IPR051288">
    <property type="entry name" value="Serum_paraoxonase/arylesterase"/>
</dbReference>
<dbReference type="GeneID" id="63838899"/>
<dbReference type="AlphaFoldDB" id="A0A9P4XVK3"/>
<sequence length="415" mass="45062">MYGSATQGVLTKLGVFRPLASTPLTHSEDLVRIGDTTHCEDLHYYAPANILFTACEDVSATRFKWFPPLAFFDDASVAWNARGSIHIIDPETKESKRLAFENFDGPFISHGIDVIPDDDTTSSSKNPSVYIFAVNHIPNEAVFHRDGSSPQAGPSGDTAPKAASRVEVFHHVLGSDTVRHVHTIAHPLIRTPNDIYGVTKDEIFVTNDHHYREGRLRMVEDVWPGAAWSEVVHASVSGDGSAVDANVVMDKLHNPNGLGHGRTSDEILVVSAVGGNLWLGSLGEKPETIVVKGTVDLDSTIDNPSWFVDSYADDATGDASGFVLAGLSKAINIVTTAQDPSGREGVVVWYVKPSQDEPEKWEKKLLWQDDGSIIRNAATGVLVGIDPKKEDGKKKAWLFVTGFSSENVVAVKVDL</sequence>
<organism evidence="1 2">
    <name type="scientific">Cryphonectria parasitica (strain ATCC 38755 / EP155)</name>
    <dbReference type="NCBI Taxonomy" id="660469"/>
    <lineage>
        <taxon>Eukaryota</taxon>
        <taxon>Fungi</taxon>
        <taxon>Dikarya</taxon>
        <taxon>Ascomycota</taxon>
        <taxon>Pezizomycotina</taxon>
        <taxon>Sordariomycetes</taxon>
        <taxon>Sordariomycetidae</taxon>
        <taxon>Diaporthales</taxon>
        <taxon>Cryphonectriaceae</taxon>
        <taxon>Cryphonectria-Endothia species complex</taxon>
        <taxon>Cryphonectria</taxon>
    </lineage>
</organism>